<evidence type="ECO:0000256" key="1">
    <source>
        <dbReference type="SAM" id="Phobius"/>
    </source>
</evidence>
<dbReference type="RefSeq" id="WP_147055986.1">
    <property type="nucleotide sequence ID" value="NZ_BJYL01000012.1"/>
</dbReference>
<evidence type="ECO:0000313" key="2">
    <source>
        <dbReference type="EMBL" id="GEN82708.1"/>
    </source>
</evidence>
<proteinExistence type="predicted"/>
<reference evidence="2 3" key="1">
    <citation type="submission" date="2019-07" db="EMBL/GenBank/DDBJ databases">
        <title>Whole genome shotgun sequence of Sporosarcina luteola NBRC 105378.</title>
        <authorList>
            <person name="Hosoyama A."/>
            <person name="Uohara A."/>
            <person name="Ohji S."/>
            <person name="Ichikawa N."/>
        </authorList>
    </citation>
    <scope>NUCLEOTIDE SEQUENCE [LARGE SCALE GENOMIC DNA]</scope>
    <source>
        <strain evidence="2 3">NBRC 105378</strain>
    </source>
</reference>
<feature type="transmembrane region" description="Helical" evidence="1">
    <location>
        <begin position="92"/>
        <end position="113"/>
    </location>
</feature>
<gene>
    <name evidence="2" type="ORF">SLU01_10200</name>
</gene>
<organism evidence="2 3">
    <name type="scientific">Sporosarcina luteola</name>
    <dbReference type="NCBI Taxonomy" id="582850"/>
    <lineage>
        <taxon>Bacteria</taxon>
        <taxon>Bacillati</taxon>
        <taxon>Bacillota</taxon>
        <taxon>Bacilli</taxon>
        <taxon>Bacillales</taxon>
        <taxon>Caryophanaceae</taxon>
        <taxon>Sporosarcina</taxon>
    </lineage>
</organism>
<keyword evidence="1" id="KW-0812">Transmembrane</keyword>
<keyword evidence="3" id="KW-1185">Reference proteome</keyword>
<keyword evidence="1" id="KW-1133">Transmembrane helix</keyword>
<dbReference type="AlphaFoldDB" id="A0A511Z5I0"/>
<evidence type="ECO:0000313" key="3">
    <source>
        <dbReference type="Proteomes" id="UP000321901"/>
    </source>
</evidence>
<name>A0A511Z5I0_9BACL</name>
<comment type="caution">
    <text evidence="2">The sequence shown here is derived from an EMBL/GenBank/DDBJ whole genome shotgun (WGS) entry which is preliminary data.</text>
</comment>
<protein>
    <submittedName>
        <fullName evidence="2">Uncharacterized protein</fullName>
    </submittedName>
</protein>
<dbReference type="EMBL" id="BJYL01000012">
    <property type="protein sequence ID" value="GEN82708.1"/>
    <property type="molecule type" value="Genomic_DNA"/>
</dbReference>
<dbReference type="Proteomes" id="UP000321901">
    <property type="component" value="Unassembled WGS sequence"/>
</dbReference>
<sequence>MKGAHLLLMGFTLILITLLMAYDFFPSFNDLLHIPRSIFIGLLLVIILIGFINNRVQKDSSSKISLWWQVILPSYLLVLIVVFTLFGGASQVGISLSSPVVWILLIISFFDIVKELKKIKLSESSA</sequence>
<keyword evidence="1" id="KW-0472">Membrane</keyword>
<feature type="transmembrane region" description="Helical" evidence="1">
    <location>
        <begin position="37"/>
        <end position="54"/>
    </location>
</feature>
<dbReference type="OrthoDB" id="2885351at2"/>
<feature type="transmembrane region" description="Helical" evidence="1">
    <location>
        <begin position="66"/>
        <end position="86"/>
    </location>
</feature>
<accession>A0A511Z5I0</accession>